<dbReference type="EMBL" id="LN890655">
    <property type="protein sequence ID" value="CUS04214.2"/>
    <property type="molecule type" value="Genomic_DNA"/>
</dbReference>
<evidence type="ECO:0000313" key="1">
    <source>
        <dbReference type="EMBL" id="CUS04214.2"/>
    </source>
</evidence>
<organism evidence="1 2">
    <name type="scientific">Candidatus Promineifilum breve</name>
    <dbReference type="NCBI Taxonomy" id="1806508"/>
    <lineage>
        <taxon>Bacteria</taxon>
        <taxon>Bacillati</taxon>
        <taxon>Chloroflexota</taxon>
        <taxon>Ardenticatenia</taxon>
        <taxon>Candidatus Promineifilales</taxon>
        <taxon>Candidatus Promineifilaceae</taxon>
        <taxon>Candidatus Promineifilum</taxon>
    </lineage>
</organism>
<evidence type="ECO:0000313" key="2">
    <source>
        <dbReference type="Proteomes" id="UP000215027"/>
    </source>
</evidence>
<name>A0A160T381_9CHLR</name>
<sequence length="99" mass="10828">MSTISESPCPIKKNPDWNNQVKIGSGRWDTGAWHRAIDVAVKLFEAGAWDGKGLIVVHDAYGTHGKMPSFVEKGGSFVADLVLGTDYELASDSMYRREG</sequence>
<accession>A0A160T381</accession>
<keyword evidence="2" id="KW-1185">Reference proteome</keyword>
<gene>
    <name evidence="1" type="ORF">CFX0092_A2336</name>
</gene>
<reference evidence="1" key="1">
    <citation type="submission" date="2016-01" db="EMBL/GenBank/DDBJ databases">
        <authorList>
            <person name="Mcilroy J.S."/>
            <person name="Karst M S."/>
            <person name="Albertsen M."/>
        </authorList>
    </citation>
    <scope>NUCLEOTIDE SEQUENCE</scope>
    <source>
        <strain evidence="1">Cfx-K</strain>
    </source>
</reference>
<dbReference type="Proteomes" id="UP000215027">
    <property type="component" value="Chromosome I"/>
</dbReference>
<dbReference type="OrthoDB" id="10011174at2"/>
<protein>
    <submittedName>
        <fullName evidence="1">Uncharacterized protein</fullName>
    </submittedName>
</protein>
<dbReference type="KEGG" id="pbf:CFX0092_A2336"/>
<dbReference type="AlphaFoldDB" id="A0A160T381"/>
<proteinExistence type="predicted"/>
<dbReference type="RefSeq" id="WP_095043593.1">
    <property type="nucleotide sequence ID" value="NZ_LN890655.1"/>
</dbReference>